<gene>
    <name evidence="1" type="ORF">A2008_06655</name>
</gene>
<dbReference type="EMBL" id="MGFH01000160">
    <property type="protein sequence ID" value="OGM03618.1"/>
    <property type="molecule type" value="Genomic_DNA"/>
</dbReference>
<dbReference type="AlphaFoldDB" id="A0A1F7WNC2"/>
<evidence type="ECO:0000313" key="1">
    <source>
        <dbReference type="EMBL" id="OGM03618.1"/>
    </source>
</evidence>
<comment type="caution">
    <text evidence="1">The sequence shown here is derived from an EMBL/GenBank/DDBJ whole genome shotgun (WGS) entry which is preliminary data.</text>
</comment>
<reference evidence="1 2" key="1">
    <citation type="journal article" date="2016" name="Nat. Commun.">
        <title>Thousands of microbial genomes shed light on interconnected biogeochemical processes in an aquifer system.</title>
        <authorList>
            <person name="Anantharaman K."/>
            <person name="Brown C.T."/>
            <person name="Hug L.A."/>
            <person name="Sharon I."/>
            <person name="Castelle C.J."/>
            <person name="Probst A.J."/>
            <person name="Thomas B.C."/>
            <person name="Singh A."/>
            <person name="Wilkins M.J."/>
            <person name="Karaoz U."/>
            <person name="Brodie E.L."/>
            <person name="Williams K.H."/>
            <person name="Hubbard S.S."/>
            <person name="Banfield J.F."/>
        </authorList>
    </citation>
    <scope>NUCLEOTIDE SEQUENCE [LARGE SCALE GENOMIC DNA]</scope>
</reference>
<name>A0A1F7WNC2_9BACT</name>
<dbReference type="Proteomes" id="UP000178735">
    <property type="component" value="Unassembled WGS sequence"/>
</dbReference>
<sequence>MLSYVLAAFLILAMLFNFFTSGRGRFTLDGYELVRENFEEFCAREEFAAAPALKAGFDYLVLAGFDRLCILRPDAPSPAAGENYIAAAAAGDAVFVFVNKNYSLYLDIICEGGLIKNIELTSQFYDSKIHITGSDGSMAGFDSKWIEYRVIEKTGGAFGPQAETGPFVEYLNGAIERHIEKIKSAHTDARSPFYATARNYASCRNYVRDIKKINKMYEEIKK</sequence>
<evidence type="ECO:0000313" key="2">
    <source>
        <dbReference type="Proteomes" id="UP000178735"/>
    </source>
</evidence>
<protein>
    <submittedName>
        <fullName evidence="1">Uncharacterized protein</fullName>
    </submittedName>
</protein>
<accession>A0A1F7WNC2</accession>
<organism evidence="1 2">
    <name type="scientific">Candidatus Wallbacteria bacterium GWC2_49_35</name>
    <dbReference type="NCBI Taxonomy" id="1817813"/>
    <lineage>
        <taxon>Bacteria</taxon>
        <taxon>Candidatus Walliibacteriota</taxon>
    </lineage>
</organism>
<proteinExistence type="predicted"/>